<accession>A0ABU1DHT0</accession>
<gene>
    <name evidence="2" type="ORF">IHQ68_13795</name>
</gene>
<dbReference type="Proteomes" id="UP001181622">
    <property type="component" value="Unassembled WGS sequence"/>
</dbReference>
<dbReference type="RefSeq" id="WP_309392781.1">
    <property type="nucleotide sequence ID" value="NZ_JADBEO010000030.1"/>
</dbReference>
<feature type="region of interest" description="Disordered" evidence="1">
    <location>
        <begin position="1"/>
        <end position="22"/>
    </location>
</feature>
<organism evidence="2 3">
    <name type="scientific">Chelatococcus sambhunathii</name>
    <dbReference type="NCBI Taxonomy" id="363953"/>
    <lineage>
        <taxon>Bacteria</taxon>
        <taxon>Pseudomonadati</taxon>
        <taxon>Pseudomonadota</taxon>
        <taxon>Alphaproteobacteria</taxon>
        <taxon>Hyphomicrobiales</taxon>
        <taxon>Chelatococcaceae</taxon>
        <taxon>Chelatococcus</taxon>
    </lineage>
</organism>
<sequence>MLHLDDHLTPGVQRSPDLARARRGQAGADRAGWLELPALTTRDLDRAQAHLTFGIEADDLKLFILSQESRNIRGAPAFPLYSTRRRKWIDDDNIASRARGAGLARTEFRRDCASWRGQKLQILSGGDFAIMTSKLALRRGSSAVAGFPKLEIEEQAAVAVAVAEAFGALRGAAELTATQAAPALRQAGLRSDGARRLHRRRAGHPCASRVARRHPQHGWLTSSRVGWMK</sequence>
<dbReference type="EMBL" id="JADBEO010000030">
    <property type="protein sequence ID" value="MDR4307691.1"/>
    <property type="molecule type" value="Genomic_DNA"/>
</dbReference>
<evidence type="ECO:0000256" key="1">
    <source>
        <dbReference type="SAM" id="MobiDB-lite"/>
    </source>
</evidence>
<proteinExistence type="predicted"/>
<keyword evidence="3" id="KW-1185">Reference proteome</keyword>
<feature type="region of interest" description="Disordered" evidence="1">
    <location>
        <begin position="190"/>
        <end position="215"/>
    </location>
</feature>
<evidence type="ECO:0000313" key="2">
    <source>
        <dbReference type="EMBL" id="MDR4307691.1"/>
    </source>
</evidence>
<evidence type="ECO:0000313" key="3">
    <source>
        <dbReference type="Proteomes" id="UP001181622"/>
    </source>
</evidence>
<comment type="caution">
    <text evidence="2">The sequence shown here is derived from an EMBL/GenBank/DDBJ whole genome shotgun (WGS) entry which is preliminary data.</text>
</comment>
<reference evidence="2" key="1">
    <citation type="submission" date="2020-10" db="EMBL/GenBank/DDBJ databases">
        <authorList>
            <person name="Abbas A."/>
            <person name="Razzaq R."/>
            <person name="Waqas M."/>
            <person name="Abbas N."/>
            <person name="Nielsen T.K."/>
            <person name="Hansen L.H."/>
            <person name="Hussain S."/>
            <person name="Shahid M."/>
        </authorList>
    </citation>
    <scope>NUCLEOTIDE SEQUENCE</scope>
    <source>
        <strain evidence="2">S14</strain>
    </source>
</reference>
<name>A0ABU1DHT0_9HYPH</name>
<protein>
    <submittedName>
        <fullName evidence="2">Uncharacterized protein</fullName>
    </submittedName>
</protein>